<dbReference type="STRING" id="1073090.A0A1L9SJJ8"/>
<dbReference type="GO" id="GO:0005829">
    <property type="term" value="C:cytosol"/>
    <property type="evidence" value="ECO:0007669"/>
    <property type="project" value="TreeGrafter"/>
</dbReference>
<feature type="domain" description="Nudix hydrolase" evidence="3">
    <location>
        <begin position="2"/>
        <end position="131"/>
    </location>
</feature>
<name>A0A1L9SJJ8_9EURO</name>
<evidence type="ECO:0000256" key="1">
    <source>
        <dbReference type="ARBA" id="ARBA00022801"/>
    </source>
</evidence>
<dbReference type="VEuPathDB" id="FungiDB:ASPZODRAFT_65423"/>
<dbReference type="GeneID" id="34615770"/>
<dbReference type="OrthoDB" id="447842at2759"/>
<dbReference type="InterPro" id="IPR015797">
    <property type="entry name" value="NUDIX_hydrolase-like_dom_sf"/>
</dbReference>
<keyword evidence="5" id="KW-1185">Reference proteome</keyword>
<dbReference type="Proteomes" id="UP000184188">
    <property type="component" value="Unassembled WGS sequence"/>
</dbReference>
<reference evidence="5" key="1">
    <citation type="journal article" date="2017" name="Genome Biol.">
        <title>Comparative genomics reveals high biological diversity and specific adaptations in the industrially and medically important fungal genus Aspergillus.</title>
        <authorList>
            <person name="de Vries R.P."/>
            <person name="Riley R."/>
            <person name="Wiebenga A."/>
            <person name="Aguilar-Osorio G."/>
            <person name="Amillis S."/>
            <person name="Uchima C.A."/>
            <person name="Anderluh G."/>
            <person name="Asadollahi M."/>
            <person name="Askin M."/>
            <person name="Barry K."/>
            <person name="Battaglia E."/>
            <person name="Bayram O."/>
            <person name="Benocci T."/>
            <person name="Braus-Stromeyer S.A."/>
            <person name="Caldana C."/>
            <person name="Canovas D."/>
            <person name="Cerqueira G.C."/>
            <person name="Chen F."/>
            <person name="Chen W."/>
            <person name="Choi C."/>
            <person name="Clum A."/>
            <person name="Dos Santos R.A."/>
            <person name="Damasio A.R."/>
            <person name="Diallinas G."/>
            <person name="Emri T."/>
            <person name="Fekete E."/>
            <person name="Flipphi M."/>
            <person name="Freyberg S."/>
            <person name="Gallo A."/>
            <person name="Gournas C."/>
            <person name="Habgood R."/>
            <person name="Hainaut M."/>
            <person name="Harispe M.L."/>
            <person name="Henrissat B."/>
            <person name="Hilden K.S."/>
            <person name="Hope R."/>
            <person name="Hossain A."/>
            <person name="Karabika E."/>
            <person name="Karaffa L."/>
            <person name="Karanyi Z."/>
            <person name="Krasevec N."/>
            <person name="Kuo A."/>
            <person name="Kusch H."/>
            <person name="LaButti K."/>
            <person name="Lagendijk E.L."/>
            <person name="Lapidus A."/>
            <person name="Levasseur A."/>
            <person name="Lindquist E."/>
            <person name="Lipzen A."/>
            <person name="Logrieco A.F."/>
            <person name="MacCabe A."/>
            <person name="Maekelae M.R."/>
            <person name="Malavazi I."/>
            <person name="Melin P."/>
            <person name="Meyer V."/>
            <person name="Mielnichuk N."/>
            <person name="Miskei M."/>
            <person name="Molnar A.P."/>
            <person name="Mule G."/>
            <person name="Ngan C.Y."/>
            <person name="Orejas M."/>
            <person name="Orosz E."/>
            <person name="Ouedraogo J.P."/>
            <person name="Overkamp K.M."/>
            <person name="Park H.-S."/>
            <person name="Perrone G."/>
            <person name="Piumi F."/>
            <person name="Punt P.J."/>
            <person name="Ram A.F."/>
            <person name="Ramon A."/>
            <person name="Rauscher S."/>
            <person name="Record E."/>
            <person name="Riano-Pachon D.M."/>
            <person name="Robert V."/>
            <person name="Roehrig J."/>
            <person name="Ruller R."/>
            <person name="Salamov A."/>
            <person name="Salih N.S."/>
            <person name="Samson R.A."/>
            <person name="Sandor E."/>
            <person name="Sanguinetti M."/>
            <person name="Schuetze T."/>
            <person name="Sepcic K."/>
            <person name="Shelest E."/>
            <person name="Sherlock G."/>
            <person name="Sophianopoulou V."/>
            <person name="Squina F.M."/>
            <person name="Sun H."/>
            <person name="Susca A."/>
            <person name="Todd R.B."/>
            <person name="Tsang A."/>
            <person name="Unkles S.E."/>
            <person name="van de Wiele N."/>
            <person name="van Rossen-Uffink D."/>
            <person name="Oliveira J.V."/>
            <person name="Vesth T.C."/>
            <person name="Visser J."/>
            <person name="Yu J.-H."/>
            <person name="Zhou M."/>
            <person name="Andersen M.R."/>
            <person name="Archer D.B."/>
            <person name="Baker S.E."/>
            <person name="Benoit I."/>
            <person name="Brakhage A.A."/>
            <person name="Braus G.H."/>
            <person name="Fischer R."/>
            <person name="Frisvad J.C."/>
            <person name="Goldman G.H."/>
            <person name="Houbraken J."/>
            <person name="Oakley B."/>
            <person name="Pocsi I."/>
            <person name="Scazzocchio C."/>
            <person name="Seiboth B."/>
            <person name="vanKuyk P.A."/>
            <person name="Wortman J."/>
            <person name="Dyer P.S."/>
            <person name="Grigoriev I.V."/>
        </authorList>
    </citation>
    <scope>NUCLEOTIDE SEQUENCE [LARGE SCALE GENOMIC DNA]</scope>
    <source>
        <strain evidence="5">CBS 506.65</strain>
    </source>
</reference>
<dbReference type="InterPro" id="IPR020084">
    <property type="entry name" value="NUDIX_hydrolase_CS"/>
</dbReference>
<sequence length="143" mass="15915">MDPRVGVGVFLFNATGQFIIGQRKNSHGAGTLALPGGHLEYGESFEACAARETLEETGLVVDEKDISFFTTTNDVMPGGKHYVTVFVGGRVHGEPTVTEPHKCEGWQWATWEDLQAFDKDRLFQPLVDLMLQRPDFQPQMTKS</sequence>
<evidence type="ECO:0000313" key="5">
    <source>
        <dbReference type="Proteomes" id="UP000184188"/>
    </source>
</evidence>
<dbReference type="CDD" id="cd04678">
    <property type="entry name" value="NUDIX_MTH2_Nudt15"/>
    <property type="match status" value="1"/>
</dbReference>
<dbReference type="InterPro" id="IPR000086">
    <property type="entry name" value="NUDIX_hydrolase_dom"/>
</dbReference>
<dbReference type="GO" id="GO:0035539">
    <property type="term" value="F:8-oxo-7,8-dihydrodeoxyguanosine triphosphate pyrophosphatase activity"/>
    <property type="evidence" value="ECO:0007669"/>
    <property type="project" value="TreeGrafter"/>
</dbReference>
<keyword evidence="1 2" id="KW-0378">Hydrolase</keyword>
<dbReference type="EMBL" id="KV878341">
    <property type="protein sequence ID" value="OJJ47335.1"/>
    <property type="molecule type" value="Genomic_DNA"/>
</dbReference>
<dbReference type="PROSITE" id="PS00893">
    <property type="entry name" value="NUDIX_BOX"/>
    <property type="match status" value="1"/>
</dbReference>
<accession>A0A1L9SJJ8</accession>
<dbReference type="PANTHER" id="PTHR16099:SF5">
    <property type="entry name" value="NUCLEOTIDE TRIPHOSPHATE DIPHOSPHATASE NUDT15"/>
    <property type="match status" value="1"/>
</dbReference>
<evidence type="ECO:0000256" key="2">
    <source>
        <dbReference type="RuleBase" id="RU003476"/>
    </source>
</evidence>
<protein>
    <recommendedName>
        <fullName evidence="3">Nudix hydrolase domain-containing protein</fullName>
    </recommendedName>
</protein>
<dbReference type="RefSeq" id="XP_022581845.1">
    <property type="nucleotide sequence ID" value="XM_022729306.1"/>
</dbReference>
<dbReference type="GO" id="GO:0006203">
    <property type="term" value="P:dGTP catabolic process"/>
    <property type="evidence" value="ECO:0007669"/>
    <property type="project" value="TreeGrafter"/>
</dbReference>
<dbReference type="InterPro" id="IPR020476">
    <property type="entry name" value="Nudix_hydrolase"/>
</dbReference>
<evidence type="ECO:0000259" key="3">
    <source>
        <dbReference type="PROSITE" id="PS51462"/>
    </source>
</evidence>
<dbReference type="AlphaFoldDB" id="A0A1L9SJJ8"/>
<evidence type="ECO:0000313" key="4">
    <source>
        <dbReference type="EMBL" id="OJJ47335.1"/>
    </source>
</evidence>
<dbReference type="Pfam" id="PF00293">
    <property type="entry name" value="NUDIX"/>
    <property type="match status" value="1"/>
</dbReference>
<gene>
    <name evidence="4" type="ORF">ASPZODRAFT_65423</name>
</gene>
<proteinExistence type="inferred from homology"/>
<dbReference type="PROSITE" id="PS51462">
    <property type="entry name" value="NUDIX"/>
    <property type="match status" value="1"/>
</dbReference>
<dbReference type="PANTHER" id="PTHR16099">
    <property type="entry name" value="8-OXO-DGTP DIPHOSPHATES NUDT15"/>
    <property type="match status" value="1"/>
</dbReference>
<dbReference type="PRINTS" id="PR00502">
    <property type="entry name" value="NUDIXFAMILY"/>
</dbReference>
<organism evidence="4 5">
    <name type="scientific">Penicilliopsis zonata CBS 506.65</name>
    <dbReference type="NCBI Taxonomy" id="1073090"/>
    <lineage>
        <taxon>Eukaryota</taxon>
        <taxon>Fungi</taxon>
        <taxon>Dikarya</taxon>
        <taxon>Ascomycota</taxon>
        <taxon>Pezizomycotina</taxon>
        <taxon>Eurotiomycetes</taxon>
        <taxon>Eurotiomycetidae</taxon>
        <taxon>Eurotiales</taxon>
        <taxon>Aspergillaceae</taxon>
        <taxon>Penicilliopsis</taxon>
    </lineage>
</organism>
<dbReference type="Gene3D" id="3.90.79.10">
    <property type="entry name" value="Nucleoside Triphosphate Pyrophosphohydrolase"/>
    <property type="match status" value="1"/>
</dbReference>
<dbReference type="SUPFAM" id="SSF55811">
    <property type="entry name" value="Nudix"/>
    <property type="match status" value="1"/>
</dbReference>
<dbReference type="FunFam" id="3.90.79.10:FF:000060">
    <property type="entry name" value="Nudix hydrolase 1"/>
    <property type="match status" value="1"/>
</dbReference>
<comment type="similarity">
    <text evidence="2">Belongs to the Nudix hydrolase family.</text>
</comment>